<accession>A0A1D9G1B1</accession>
<reference evidence="2" key="1">
    <citation type="submission" date="2016-10" db="EMBL/GenBank/DDBJ databases">
        <title>Comparative genomics uncovers the prolific and rare metabolic potential of the cyanobacterial genus Moorea.</title>
        <authorList>
            <person name="Leao T."/>
            <person name="Castelao G."/>
            <person name="Korobeynikov A."/>
            <person name="Monroe E.A."/>
            <person name="Podell S."/>
            <person name="Glukhov E."/>
            <person name="Allen E."/>
            <person name="Gerwick W.H."/>
            <person name="Gerwick L."/>
        </authorList>
    </citation>
    <scope>NUCLEOTIDE SEQUENCE [LARGE SCALE GENOMIC DNA]</scope>
    <source>
        <strain evidence="2">JHB</strain>
    </source>
</reference>
<proteinExistence type="predicted"/>
<evidence type="ECO:0000313" key="1">
    <source>
        <dbReference type="EMBL" id="AOY81412.2"/>
    </source>
</evidence>
<protein>
    <submittedName>
        <fullName evidence="1">Uncharacterized protein</fullName>
    </submittedName>
</protein>
<dbReference type="AlphaFoldDB" id="A0A1D9G1B1"/>
<sequence length="130" mass="14902">MAFWPRLQVAGSNLQVVNPLFPVPCSLFPVPCSLNSESLSSYPTRDANSEQPVNFQLVNLQLVNLQLVNLQLVNLQLVNLQPVNLKQTFAPQWRDSRNLYSYLKLHTTRLVLTTNYCINQFGTRELIQEE</sequence>
<evidence type="ECO:0000313" key="2">
    <source>
        <dbReference type="Proteomes" id="UP000176944"/>
    </source>
</evidence>
<name>A0A1D9G1B1_MOOP1</name>
<organism evidence="1 2">
    <name type="scientific">Moorena producens (strain JHB)</name>
    <dbReference type="NCBI Taxonomy" id="1454205"/>
    <lineage>
        <taxon>Bacteria</taxon>
        <taxon>Bacillati</taxon>
        <taxon>Cyanobacteriota</taxon>
        <taxon>Cyanophyceae</taxon>
        <taxon>Coleofasciculales</taxon>
        <taxon>Coleofasciculaceae</taxon>
        <taxon>Moorena</taxon>
    </lineage>
</organism>
<dbReference type="Proteomes" id="UP000176944">
    <property type="component" value="Chromosome"/>
</dbReference>
<dbReference type="EMBL" id="CP017708">
    <property type="protein sequence ID" value="AOY81412.2"/>
    <property type="molecule type" value="Genomic_DNA"/>
</dbReference>
<gene>
    <name evidence="1" type="ORF">BJP36_17355</name>
</gene>